<feature type="transmembrane region" description="Helical" evidence="11">
    <location>
        <begin position="121"/>
        <end position="139"/>
    </location>
</feature>
<feature type="domain" description="ABC transmembrane type-1" evidence="12">
    <location>
        <begin position="76"/>
        <end position="268"/>
    </location>
</feature>
<evidence type="ECO:0000256" key="8">
    <source>
        <dbReference type="ARBA" id="ARBA00023136"/>
    </source>
</evidence>
<dbReference type="RefSeq" id="WP_058281572.1">
    <property type="nucleotide sequence ID" value="NZ_CYUD01000005.1"/>
</dbReference>
<comment type="similarity">
    <text evidence="2">Belongs to the binding-protein-dependent transport system permease family. CysTW subfamily.</text>
</comment>
<accession>A0A0P1I8H5</accession>
<dbReference type="PANTHER" id="PTHR43848:SF5">
    <property type="entry name" value="SPERMIDINE_PUTRESCINE TRANSPORT SYSTEM PERMEASE PROTEIN POTC"/>
    <property type="match status" value="1"/>
</dbReference>
<sequence>MDKLLSIFRPSTGSRELRRQPLFTGMSWLVLLFLYAPIAVLVVFSFNDNRSVVRWTEFSLRWYAAALENDDIRRSAMISIQVALSATVFSTIIATMAALATTRGGVYRGRSAAIALINQPLMIPEIVTAIATLAFFSILRQLTGVTGIGWLILAHTVFCVPFAYMPIRARLSDMSVTYEAAAADLYATPWQTFRHVTLPLLMPGVMAGAMLAFVVSLDDVIITLLVAGPGETTLPIYILGQIRRGVTPEVNAVSTILIGLTVTMVTLTFFLQRKRK</sequence>
<dbReference type="InterPro" id="IPR051789">
    <property type="entry name" value="Bact_Polyamine_Transport"/>
</dbReference>
<keyword evidence="3 11" id="KW-0813">Transport</keyword>
<dbReference type="STRING" id="1715692.RUE5091_01837"/>
<proteinExistence type="inferred from homology"/>
<gene>
    <name evidence="13" type="primary">ydcV_3</name>
    <name evidence="13" type="ORF">RUE5091_01837</name>
</gene>
<dbReference type="CDD" id="cd06261">
    <property type="entry name" value="TM_PBP2"/>
    <property type="match status" value="1"/>
</dbReference>
<evidence type="ECO:0000256" key="7">
    <source>
        <dbReference type="ARBA" id="ARBA00022989"/>
    </source>
</evidence>
<evidence type="ECO:0000256" key="5">
    <source>
        <dbReference type="ARBA" id="ARBA00022519"/>
    </source>
</evidence>
<dbReference type="GO" id="GO:0055085">
    <property type="term" value="P:transmembrane transport"/>
    <property type="evidence" value="ECO:0007669"/>
    <property type="project" value="InterPro"/>
</dbReference>
<keyword evidence="4" id="KW-1003">Cell membrane</keyword>
<evidence type="ECO:0000256" key="6">
    <source>
        <dbReference type="ARBA" id="ARBA00022692"/>
    </source>
</evidence>
<feature type="transmembrane region" description="Helical" evidence="11">
    <location>
        <begin position="78"/>
        <end position="100"/>
    </location>
</feature>
<evidence type="ECO:0000256" key="9">
    <source>
        <dbReference type="ARBA" id="ARBA00037216"/>
    </source>
</evidence>
<evidence type="ECO:0000256" key="3">
    <source>
        <dbReference type="ARBA" id="ARBA00022448"/>
    </source>
</evidence>
<feature type="transmembrane region" description="Helical" evidence="11">
    <location>
        <begin position="200"/>
        <end position="227"/>
    </location>
</feature>
<keyword evidence="7 11" id="KW-1133">Transmembrane helix</keyword>
<keyword evidence="6 11" id="KW-0812">Transmembrane</keyword>
<name>A0A0P1I8H5_9RHOB</name>
<reference evidence="14" key="1">
    <citation type="submission" date="2015-09" db="EMBL/GenBank/DDBJ databases">
        <authorList>
            <person name="Rodrigo-Torres L."/>
            <person name="Arahal D.R."/>
        </authorList>
    </citation>
    <scope>NUCLEOTIDE SEQUENCE [LARGE SCALE GENOMIC DNA]</scope>
    <source>
        <strain evidence="14">CECT 5091</strain>
    </source>
</reference>
<evidence type="ECO:0000313" key="14">
    <source>
        <dbReference type="Proteomes" id="UP000051260"/>
    </source>
</evidence>
<evidence type="ECO:0000256" key="11">
    <source>
        <dbReference type="RuleBase" id="RU363032"/>
    </source>
</evidence>
<dbReference type="EMBL" id="CYUD01000005">
    <property type="protein sequence ID" value="CUJ97694.1"/>
    <property type="molecule type" value="Genomic_DNA"/>
</dbReference>
<evidence type="ECO:0000256" key="2">
    <source>
        <dbReference type="ARBA" id="ARBA00007069"/>
    </source>
</evidence>
<feature type="transmembrane region" description="Helical" evidence="11">
    <location>
        <begin position="21"/>
        <end position="46"/>
    </location>
</feature>
<keyword evidence="8 11" id="KW-0472">Membrane</keyword>
<feature type="transmembrane region" description="Helical" evidence="11">
    <location>
        <begin position="252"/>
        <end position="271"/>
    </location>
</feature>
<evidence type="ECO:0000256" key="4">
    <source>
        <dbReference type="ARBA" id="ARBA00022475"/>
    </source>
</evidence>
<dbReference type="OrthoDB" id="9782004at2"/>
<evidence type="ECO:0000256" key="1">
    <source>
        <dbReference type="ARBA" id="ARBA00004429"/>
    </source>
</evidence>
<organism evidence="13 14">
    <name type="scientific">Ruegeria denitrificans</name>
    <dbReference type="NCBI Taxonomy" id="1715692"/>
    <lineage>
        <taxon>Bacteria</taxon>
        <taxon>Pseudomonadati</taxon>
        <taxon>Pseudomonadota</taxon>
        <taxon>Alphaproteobacteria</taxon>
        <taxon>Rhodobacterales</taxon>
        <taxon>Roseobacteraceae</taxon>
        <taxon>Ruegeria</taxon>
    </lineage>
</organism>
<dbReference type="SUPFAM" id="SSF161098">
    <property type="entry name" value="MetI-like"/>
    <property type="match status" value="1"/>
</dbReference>
<evidence type="ECO:0000259" key="12">
    <source>
        <dbReference type="PROSITE" id="PS50928"/>
    </source>
</evidence>
<keyword evidence="5" id="KW-0997">Cell inner membrane</keyword>
<dbReference type="InterPro" id="IPR035906">
    <property type="entry name" value="MetI-like_sf"/>
</dbReference>
<dbReference type="PROSITE" id="PS50928">
    <property type="entry name" value="ABC_TM1"/>
    <property type="match status" value="1"/>
</dbReference>
<evidence type="ECO:0000256" key="10">
    <source>
        <dbReference type="ARBA" id="ARBA00039580"/>
    </source>
</evidence>
<dbReference type="Proteomes" id="UP000051260">
    <property type="component" value="Unassembled WGS sequence"/>
</dbReference>
<dbReference type="AlphaFoldDB" id="A0A0P1I8H5"/>
<dbReference type="Pfam" id="PF00528">
    <property type="entry name" value="BPD_transp_1"/>
    <property type="match status" value="1"/>
</dbReference>
<evidence type="ECO:0000313" key="13">
    <source>
        <dbReference type="EMBL" id="CUJ97694.1"/>
    </source>
</evidence>
<dbReference type="InterPro" id="IPR000515">
    <property type="entry name" value="MetI-like"/>
</dbReference>
<keyword evidence="14" id="KW-1185">Reference proteome</keyword>
<dbReference type="Gene3D" id="1.10.3720.10">
    <property type="entry name" value="MetI-like"/>
    <property type="match status" value="1"/>
</dbReference>
<comment type="subcellular location">
    <subcellularLocation>
        <location evidence="1">Cell inner membrane</location>
        <topology evidence="1">Multi-pass membrane protein</topology>
    </subcellularLocation>
    <subcellularLocation>
        <location evidence="11">Cell membrane</location>
        <topology evidence="11">Multi-pass membrane protein</topology>
    </subcellularLocation>
</comment>
<feature type="transmembrane region" description="Helical" evidence="11">
    <location>
        <begin position="145"/>
        <end position="164"/>
    </location>
</feature>
<comment type="function">
    <text evidence="9">Required for the activity of the bacterial periplasmic transport system of putrescine and spermidine.</text>
</comment>
<dbReference type="PANTHER" id="PTHR43848">
    <property type="entry name" value="PUTRESCINE TRANSPORT SYSTEM PERMEASE PROTEIN POTI"/>
    <property type="match status" value="1"/>
</dbReference>
<dbReference type="GO" id="GO:0005886">
    <property type="term" value="C:plasma membrane"/>
    <property type="evidence" value="ECO:0007669"/>
    <property type="project" value="UniProtKB-SubCell"/>
</dbReference>
<protein>
    <recommendedName>
        <fullName evidence="10">Spermidine/putrescine transport system permease protein PotC</fullName>
    </recommendedName>
</protein>